<dbReference type="EMBL" id="AP028056">
    <property type="protein sequence ID" value="BEH02415.1"/>
    <property type="molecule type" value="Genomic_DNA"/>
</dbReference>
<reference evidence="6" key="1">
    <citation type="journal article" date="2024" name="Int. J. Syst. Evol. Microbiol.">
        <title>Brooklawnia propionicigenes sp. nov., a facultatively anaerobic, propionate-producing bacterium isolated from a methanogenic reactor treating waste from cattle farms.</title>
        <authorList>
            <person name="Akita Y."/>
            <person name="Ueki A."/>
            <person name="Tonouchi A."/>
            <person name="Sugawara Y."/>
            <person name="Honma S."/>
            <person name="Kaku N."/>
            <person name="Ueki K."/>
        </authorList>
    </citation>
    <scope>NUCLEOTIDE SEQUENCE</scope>
    <source>
        <strain evidence="6">SH051</strain>
    </source>
</reference>
<feature type="domain" description="MoeA N-terminal and linker" evidence="4">
    <location>
        <begin position="38"/>
        <end position="194"/>
    </location>
</feature>
<dbReference type="GO" id="GO:0005829">
    <property type="term" value="C:cytosol"/>
    <property type="evidence" value="ECO:0007669"/>
    <property type="project" value="TreeGrafter"/>
</dbReference>
<feature type="region of interest" description="Disordered" evidence="3">
    <location>
        <begin position="15"/>
        <end position="38"/>
    </location>
</feature>
<evidence type="ECO:0000256" key="2">
    <source>
        <dbReference type="RuleBase" id="RU365090"/>
    </source>
</evidence>
<dbReference type="SUPFAM" id="SSF53218">
    <property type="entry name" value="Molybdenum cofactor biosynthesis proteins"/>
    <property type="match status" value="1"/>
</dbReference>
<evidence type="ECO:0000256" key="3">
    <source>
        <dbReference type="SAM" id="MobiDB-lite"/>
    </source>
</evidence>
<dbReference type="InterPro" id="IPR005111">
    <property type="entry name" value="MoeA_C_domain_IV"/>
</dbReference>
<dbReference type="InterPro" id="IPR005110">
    <property type="entry name" value="MoeA_linker/N"/>
</dbReference>
<keyword evidence="2" id="KW-0808">Transferase</keyword>
<name>A0AAN0KIF7_9ACTN</name>
<dbReference type="Gene3D" id="3.90.105.10">
    <property type="entry name" value="Molybdopterin biosynthesis moea protein, domain 2"/>
    <property type="match status" value="1"/>
</dbReference>
<comment type="pathway">
    <text evidence="2">Cofactor biosynthesis; molybdopterin biosynthesis.</text>
</comment>
<dbReference type="Gene3D" id="2.40.340.10">
    <property type="entry name" value="MoeA, C-terminal, domain IV"/>
    <property type="match status" value="1"/>
</dbReference>
<comment type="similarity">
    <text evidence="2">Belongs to the MoeA family.</text>
</comment>
<dbReference type="AlphaFoldDB" id="A0AAN0KIF7"/>
<protein>
    <recommendedName>
        <fullName evidence="2">Molybdopterin molybdenumtransferase</fullName>
        <ecNumber evidence="2">2.10.1.1</ecNumber>
    </recommendedName>
</protein>
<dbReference type="SUPFAM" id="SSF63867">
    <property type="entry name" value="MoeA C-terminal domain-like"/>
    <property type="match status" value="1"/>
</dbReference>
<keyword evidence="2" id="KW-0460">Magnesium</keyword>
<comment type="function">
    <text evidence="2">Catalyzes the insertion of molybdate into adenylated molybdopterin with the concomitant release of AMP.</text>
</comment>
<dbReference type="Proteomes" id="UP001431656">
    <property type="component" value="Chromosome"/>
</dbReference>
<dbReference type="Gene3D" id="2.170.190.11">
    <property type="entry name" value="Molybdopterin biosynthesis moea protein, domain 3"/>
    <property type="match status" value="1"/>
</dbReference>
<evidence type="ECO:0000256" key="1">
    <source>
        <dbReference type="ARBA" id="ARBA00023150"/>
    </source>
</evidence>
<dbReference type="SUPFAM" id="SSF63882">
    <property type="entry name" value="MoeA N-terminal region -like"/>
    <property type="match status" value="1"/>
</dbReference>
<dbReference type="PANTHER" id="PTHR10192:SF5">
    <property type="entry name" value="GEPHYRIN"/>
    <property type="match status" value="1"/>
</dbReference>
<organism evidence="6 7">
    <name type="scientific">Brooklawnia propionicigenes</name>
    <dbReference type="NCBI Taxonomy" id="3041175"/>
    <lineage>
        <taxon>Bacteria</taxon>
        <taxon>Bacillati</taxon>
        <taxon>Actinomycetota</taxon>
        <taxon>Actinomycetes</taxon>
        <taxon>Propionibacteriales</taxon>
        <taxon>Propionibacteriaceae</taxon>
        <taxon>Brooklawnia</taxon>
    </lineage>
</organism>
<keyword evidence="2" id="KW-0479">Metal-binding</keyword>
<evidence type="ECO:0000313" key="6">
    <source>
        <dbReference type="EMBL" id="BEH02415.1"/>
    </source>
</evidence>
<proteinExistence type="inferred from homology"/>
<dbReference type="InterPro" id="IPR036135">
    <property type="entry name" value="MoeA_linker/N_sf"/>
</dbReference>
<feature type="domain" description="MoeA C-terminal" evidence="5">
    <location>
        <begin position="357"/>
        <end position="418"/>
    </location>
</feature>
<dbReference type="RefSeq" id="WP_286264026.1">
    <property type="nucleotide sequence ID" value="NZ_AP028056.1"/>
</dbReference>
<gene>
    <name evidence="6" type="ORF">brsh051_16960</name>
</gene>
<dbReference type="GO" id="GO:0006777">
    <property type="term" value="P:Mo-molybdopterin cofactor biosynthetic process"/>
    <property type="evidence" value="ECO:0007669"/>
    <property type="project" value="UniProtKB-UniRule"/>
</dbReference>
<comment type="catalytic activity">
    <reaction evidence="2">
        <text>adenylyl-molybdopterin + molybdate = Mo-molybdopterin + AMP + H(+)</text>
        <dbReference type="Rhea" id="RHEA:35047"/>
        <dbReference type="ChEBI" id="CHEBI:15378"/>
        <dbReference type="ChEBI" id="CHEBI:36264"/>
        <dbReference type="ChEBI" id="CHEBI:62727"/>
        <dbReference type="ChEBI" id="CHEBI:71302"/>
        <dbReference type="ChEBI" id="CHEBI:456215"/>
    </reaction>
</comment>
<dbReference type="Pfam" id="PF03454">
    <property type="entry name" value="MoeA_C"/>
    <property type="match status" value="1"/>
</dbReference>
<dbReference type="Gene3D" id="3.40.980.10">
    <property type="entry name" value="MoaB/Mog-like domain"/>
    <property type="match status" value="1"/>
</dbReference>
<dbReference type="PANTHER" id="PTHR10192">
    <property type="entry name" value="MOLYBDOPTERIN BIOSYNTHESIS PROTEIN"/>
    <property type="match status" value="1"/>
</dbReference>
<dbReference type="InterPro" id="IPR036425">
    <property type="entry name" value="MoaB/Mog-like_dom_sf"/>
</dbReference>
<comment type="cofactor">
    <cofactor evidence="2">
        <name>Mg(2+)</name>
        <dbReference type="ChEBI" id="CHEBI:18420"/>
    </cofactor>
</comment>
<dbReference type="GO" id="GO:0061599">
    <property type="term" value="F:molybdopterin molybdotransferase activity"/>
    <property type="evidence" value="ECO:0007669"/>
    <property type="project" value="UniProtKB-UniRule"/>
</dbReference>
<dbReference type="KEGG" id="broo:brsh051_16960"/>
<dbReference type="NCBIfam" id="NF045515">
    <property type="entry name" value="Glp_gephyrin"/>
    <property type="match status" value="1"/>
</dbReference>
<dbReference type="InterPro" id="IPR038987">
    <property type="entry name" value="MoeA-like"/>
</dbReference>
<dbReference type="InterPro" id="IPR036688">
    <property type="entry name" value="MoeA_C_domain_IV_sf"/>
</dbReference>
<keyword evidence="2" id="KW-0500">Molybdenum</keyword>
<keyword evidence="1 2" id="KW-0501">Molybdenum cofactor biosynthesis</keyword>
<sequence>MRLFKRRSEAIEVSVPVEPEPAATLPDPPGTDARGRRSVADERDYLLSLITPLPAFGMYLLDAWGTAVCEDIIADHNLPDDDLVAVAGFAVRADDLSGADEPGGAKLRLRDDDKVFKVGSAVPVHAGQPLPAGADAVIAESDAELNGTTLSVTRPVKSGDHVRWTGSEARAGVPIMRSGQRLDARSSALLALAGIDRVLARPRPRVVVLSVAADDPQRADVESPLLAAAIKADGAQVWRVGNANGTDRELQDLISDQLIRADIVVVSGELSESTQLCRVVASMGLMDLADVALEPGGRIGFAVVGEDEIPLVLLPDEPVASYIGYQFFVRPLIRKLMGAPVVTQATVNCLTGGELHGREGVVTVRLGAVREQQGENVVVPLGNPEHPRLSDLVSADALVVLDEKGPTVSLGERVGCWLLDD</sequence>
<evidence type="ECO:0000259" key="5">
    <source>
        <dbReference type="Pfam" id="PF03454"/>
    </source>
</evidence>
<dbReference type="Pfam" id="PF03453">
    <property type="entry name" value="MoeA_N"/>
    <property type="match status" value="1"/>
</dbReference>
<dbReference type="EC" id="2.10.1.1" evidence="2"/>
<keyword evidence="7" id="KW-1185">Reference proteome</keyword>
<evidence type="ECO:0000313" key="7">
    <source>
        <dbReference type="Proteomes" id="UP001431656"/>
    </source>
</evidence>
<accession>A0AAN0KIF7</accession>
<dbReference type="GO" id="GO:0046872">
    <property type="term" value="F:metal ion binding"/>
    <property type="evidence" value="ECO:0007669"/>
    <property type="project" value="UniProtKB-UniRule"/>
</dbReference>
<evidence type="ECO:0000259" key="4">
    <source>
        <dbReference type="Pfam" id="PF03453"/>
    </source>
</evidence>